<dbReference type="InterPro" id="IPR015590">
    <property type="entry name" value="Aldehyde_DH_dom"/>
</dbReference>
<comment type="similarity">
    <text evidence="1 4 7">Belongs to the aldehyde dehydrogenase family.</text>
</comment>
<dbReference type="AlphaFoldDB" id="A0A1N7LAG1"/>
<name>A0A1N7LAG1_9BACL</name>
<dbReference type="GO" id="GO:0006081">
    <property type="term" value="P:aldehyde metabolic process"/>
    <property type="evidence" value="ECO:0007669"/>
    <property type="project" value="InterPro"/>
</dbReference>
<keyword evidence="10" id="KW-1185">Reference proteome</keyword>
<feature type="domain" description="Aldehyde dehydrogenase" evidence="8">
    <location>
        <begin position="9"/>
        <end position="428"/>
    </location>
</feature>
<dbReference type="PANTHER" id="PTHR43570">
    <property type="entry name" value="ALDEHYDE DEHYDROGENASE"/>
    <property type="match status" value="1"/>
</dbReference>
<dbReference type="Gene3D" id="3.40.605.10">
    <property type="entry name" value="Aldehyde Dehydrogenase, Chain A, domain 1"/>
    <property type="match status" value="1"/>
</dbReference>
<evidence type="ECO:0000256" key="1">
    <source>
        <dbReference type="ARBA" id="ARBA00009986"/>
    </source>
</evidence>
<feature type="active site" evidence="5 6">
    <location>
        <position position="210"/>
    </location>
</feature>
<accession>A0A1N7LAG1</accession>
<evidence type="ECO:0000256" key="5">
    <source>
        <dbReference type="PIRSR" id="PIRSR036492-1"/>
    </source>
</evidence>
<dbReference type="FunFam" id="3.40.309.10:FF:000003">
    <property type="entry name" value="Aldehyde dehydrogenase"/>
    <property type="match status" value="1"/>
</dbReference>
<dbReference type="RefSeq" id="WP_076524362.1">
    <property type="nucleotide sequence ID" value="NZ_CP048103.1"/>
</dbReference>
<evidence type="ECO:0000256" key="3">
    <source>
        <dbReference type="ARBA" id="ARBA00023027"/>
    </source>
</evidence>
<feature type="active site" evidence="5">
    <location>
        <position position="244"/>
    </location>
</feature>
<dbReference type="Proteomes" id="UP000186795">
    <property type="component" value="Unassembled WGS sequence"/>
</dbReference>
<sequence>MVDATSLLQNQRAFFRSGKTQEIDDRRESLKKLREAIQSREADIMEALKQDLNKSEQEAFVTEVGYMVQEISFVTKNMKFWARPQKVKTALTHVGSSGYIYPEPYGVSLIIAPWNYPFMLALSPLIGAVAAGNCVVLKPSELTPHVSALLADLIADTFDPGHVTVVEGGADTSTELLKQPFDKIFFTGSPGVGRIVMEAAAKHLTPVTLELGGKSPAIVDQDADLSLAAKRIAWGKWLNAGQTCVAPDYLWVHEEIKEELIQQLREAIRRFYGENPLQNPDYTRIVNERHFNRLTAYLREGNSIFGGETDPEQLKIAPTLLEGVTWGQSVMEDEIFGPILPVLTFRDLSHVVEQVTARPKPLALYYFSNNRGKQEKILHSISFGGGCINDTIMHLATPYLPFGGVGNSGLGNYHGKHSFDCFSHQKSVLKQTNKFDLPFRYPSSKNGLRVLRKIMK</sequence>
<dbReference type="GO" id="GO:0004029">
    <property type="term" value="F:aldehyde dehydrogenase (NAD+) activity"/>
    <property type="evidence" value="ECO:0007669"/>
    <property type="project" value="TreeGrafter"/>
</dbReference>
<evidence type="ECO:0000256" key="2">
    <source>
        <dbReference type="ARBA" id="ARBA00023002"/>
    </source>
</evidence>
<dbReference type="InterPro" id="IPR016162">
    <property type="entry name" value="Ald_DH_N"/>
</dbReference>
<dbReference type="InterPro" id="IPR016163">
    <property type="entry name" value="Ald_DH_C"/>
</dbReference>
<dbReference type="Pfam" id="PF00171">
    <property type="entry name" value="Aldedh"/>
    <property type="match status" value="1"/>
</dbReference>
<dbReference type="SUPFAM" id="SSF53720">
    <property type="entry name" value="ALDH-like"/>
    <property type="match status" value="1"/>
</dbReference>
<evidence type="ECO:0000256" key="4">
    <source>
        <dbReference type="PIRNR" id="PIRNR036492"/>
    </source>
</evidence>
<evidence type="ECO:0000313" key="9">
    <source>
        <dbReference type="EMBL" id="SIS70842.1"/>
    </source>
</evidence>
<evidence type="ECO:0000256" key="6">
    <source>
        <dbReference type="PROSITE-ProRule" id="PRU10007"/>
    </source>
</evidence>
<reference evidence="10" key="1">
    <citation type="submission" date="2017-01" db="EMBL/GenBank/DDBJ databases">
        <authorList>
            <person name="Varghese N."/>
            <person name="Submissions S."/>
        </authorList>
    </citation>
    <scope>NUCLEOTIDE SEQUENCE [LARGE SCALE GENOMIC DNA]</scope>
    <source>
        <strain evidence="10">DSM 45196</strain>
    </source>
</reference>
<keyword evidence="3" id="KW-0520">NAD</keyword>
<dbReference type="InterPro" id="IPR029510">
    <property type="entry name" value="Ald_DH_CS_GLU"/>
</dbReference>
<proteinExistence type="inferred from homology"/>
<organism evidence="9 10">
    <name type="scientific">Kroppenstedtia eburnea</name>
    <dbReference type="NCBI Taxonomy" id="714067"/>
    <lineage>
        <taxon>Bacteria</taxon>
        <taxon>Bacillati</taxon>
        <taxon>Bacillota</taxon>
        <taxon>Bacilli</taxon>
        <taxon>Bacillales</taxon>
        <taxon>Thermoactinomycetaceae</taxon>
        <taxon>Kroppenstedtia</taxon>
    </lineage>
</organism>
<dbReference type="EMBL" id="FTOD01000004">
    <property type="protein sequence ID" value="SIS70842.1"/>
    <property type="molecule type" value="Genomic_DNA"/>
</dbReference>
<dbReference type="InterPro" id="IPR016161">
    <property type="entry name" value="Ald_DH/histidinol_DH"/>
</dbReference>
<dbReference type="InterPro" id="IPR012394">
    <property type="entry name" value="Aldehyde_DH_NAD(P)"/>
</dbReference>
<dbReference type="PANTHER" id="PTHR43570:SF16">
    <property type="entry name" value="ALDEHYDE DEHYDROGENASE TYPE III, ISOFORM Q"/>
    <property type="match status" value="1"/>
</dbReference>
<keyword evidence="2 4" id="KW-0560">Oxidoreductase</keyword>
<dbReference type="PIRSF" id="PIRSF036492">
    <property type="entry name" value="ALDH"/>
    <property type="match status" value="1"/>
</dbReference>
<evidence type="ECO:0000259" key="8">
    <source>
        <dbReference type="Pfam" id="PF00171"/>
    </source>
</evidence>
<evidence type="ECO:0000313" key="10">
    <source>
        <dbReference type="Proteomes" id="UP000186795"/>
    </source>
</evidence>
<dbReference type="GO" id="GO:0005737">
    <property type="term" value="C:cytoplasm"/>
    <property type="evidence" value="ECO:0007669"/>
    <property type="project" value="TreeGrafter"/>
</dbReference>
<dbReference type="PROSITE" id="PS00687">
    <property type="entry name" value="ALDEHYDE_DEHYDR_GLU"/>
    <property type="match status" value="1"/>
</dbReference>
<evidence type="ECO:0000256" key="7">
    <source>
        <dbReference type="RuleBase" id="RU003345"/>
    </source>
</evidence>
<dbReference type="Gene3D" id="3.40.309.10">
    <property type="entry name" value="Aldehyde Dehydrogenase, Chain A, domain 2"/>
    <property type="match status" value="1"/>
</dbReference>
<dbReference type="CDD" id="cd07136">
    <property type="entry name" value="ALDH_YwdH-P39616"/>
    <property type="match status" value="1"/>
</dbReference>
<protein>
    <recommendedName>
        <fullName evidence="4">Aldehyde dehydrogenase</fullName>
    </recommendedName>
</protein>
<dbReference type="FunFam" id="3.40.605.10:FF:000004">
    <property type="entry name" value="Aldehyde dehydrogenase"/>
    <property type="match status" value="1"/>
</dbReference>
<gene>
    <name evidence="9" type="ORF">SAMN05421790_10453</name>
</gene>